<dbReference type="Gene3D" id="3.40.50.150">
    <property type="entry name" value="Vaccinia Virus protein VP39"/>
    <property type="match status" value="1"/>
</dbReference>
<reference evidence="1" key="2">
    <citation type="submission" date="2023-04" db="EMBL/GenBank/DDBJ databases">
        <authorList>
            <person name="Bruccoleri R.E."/>
            <person name="Oakeley E.J."/>
            <person name="Faust A.-M."/>
            <person name="Dessus-Babus S."/>
            <person name="Altorfer M."/>
            <person name="Burckhardt D."/>
            <person name="Oertli M."/>
            <person name="Naumann U."/>
            <person name="Petersen F."/>
            <person name="Wong J."/>
        </authorList>
    </citation>
    <scope>NUCLEOTIDE SEQUENCE</scope>
    <source>
        <strain evidence="1">GSM-AAB239-AS_SAM_17_03QT</strain>
        <tissue evidence="1">Leaf</tissue>
    </source>
</reference>
<name>A0AAX6GSG5_IRIPA</name>
<dbReference type="Pfam" id="PF10294">
    <property type="entry name" value="Methyltransf_16"/>
    <property type="match status" value="1"/>
</dbReference>
<dbReference type="AlphaFoldDB" id="A0AAX6GSG5"/>
<accession>A0AAX6GSG5</accession>
<proteinExistence type="predicted"/>
<dbReference type="PANTHER" id="PTHR14614:SF130">
    <property type="entry name" value="PROTEIN-LYSINE N-METHYLTRANSFERASE EEF2KMT"/>
    <property type="match status" value="1"/>
</dbReference>
<dbReference type="FunFam" id="3.40.50.150:FF:000793">
    <property type="entry name" value="FACT complex subunit SPT16"/>
    <property type="match status" value="1"/>
</dbReference>
<sequence>MERPNLEHLKSAFLAMEPPNCFISLARSCGGGYITPEVQTFILDIICNGYVRSGAVSNSSYVRNLLKKVIVDAESTTSDDAVAVVDGLYEQFAHYMTLPAEDDLLKEENRIYKQISFLYPNGFHDVSSGARSLVVSLQCSLNLLEGDTGCAIWPSSLFLSEFILSHPAIFSNKFCFEVGSGVGLVGTCLAYVGASKVILTDGDISSLANMTSNLELNCLGSGTKAKTKTSPDMIQCKHLPWEFATESELQGCQPDIILGADVIYDPLCLPHLIQVLSILLKTKKHVPEETNDATNKSRNNYIPCNDQMKETPVAYIAQVIRNYETFNYFLKLAEEADLCIVDITETKRPPDFLPYMLSYDRSSVHLYRLSFSK</sequence>
<gene>
    <name evidence="1" type="ORF">M6B38_347810</name>
</gene>
<comment type="caution">
    <text evidence="1">The sequence shown here is derived from an EMBL/GenBank/DDBJ whole genome shotgun (WGS) entry which is preliminary data.</text>
</comment>
<dbReference type="InterPro" id="IPR019410">
    <property type="entry name" value="Methyltransf_16"/>
</dbReference>
<dbReference type="SUPFAM" id="SSF53335">
    <property type="entry name" value="S-adenosyl-L-methionine-dependent methyltransferases"/>
    <property type="match status" value="1"/>
</dbReference>
<dbReference type="InterPro" id="IPR029063">
    <property type="entry name" value="SAM-dependent_MTases_sf"/>
</dbReference>
<protein>
    <submittedName>
        <fullName evidence="1">Protein-lysine N-methyltransferase EEF2KMT isoform X2</fullName>
    </submittedName>
</protein>
<reference evidence="1" key="1">
    <citation type="journal article" date="2023" name="GigaByte">
        <title>Genome assembly of the bearded iris, Iris pallida Lam.</title>
        <authorList>
            <person name="Bruccoleri R.E."/>
            <person name="Oakeley E.J."/>
            <person name="Faust A.M.E."/>
            <person name="Altorfer M."/>
            <person name="Dessus-Babus S."/>
            <person name="Burckhardt D."/>
            <person name="Oertli M."/>
            <person name="Naumann U."/>
            <person name="Petersen F."/>
            <person name="Wong J."/>
        </authorList>
    </citation>
    <scope>NUCLEOTIDE SEQUENCE</scope>
    <source>
        <strain evidence="1">GSM-AAB239-AS_SAM_17_03QT</strain>
    </source>
</reference>
<evidence type="ECO:0000313" key="1">
    <source>
        <dbReference type="EMBL" id="KAJ6831659.1"/>
    </source>
</evidence>
<dbReference type="PANTHER" id="PTHR14614">
    <property type="entry name" value="HEPATOCELLULAR CARCINOMA-ASSOCIATED ANTIGEN"/>
    <property type="match status" value="1"/>
</dbReference>
<keyword evidence="2" id="KW-1185">Reference proteome</keyword>
<dbReference type="Proteomes" id="UP001140949">
    <property type="component" value="Unassembled WGS sequence"/>
</dbReference>
<evidence type="ECO:0000313" key="2">
    <source>
        <dbReference type="Proteomes" id="UP001140949"/>
    </source>
</evidence>
<dbReference type="EMBL" id="JANAVB010016599">
    <property type="protein sequence ID" value="KAJ6831659.1"/>
    <property type="molecule type" value="Genomic_DNA"/>
</dbReference>
<organism evidence="1 2">
    <name type="scientific">Iris pallida</name>
    <name type="common">Sweet iris</name>
    <dbReference type="NCBI Taxonomy" id="29817"/>
    <lineage>
        <taxon>Eukaryota</taxon>
        <taxon>Viridiplantae</taxon>
        <taxon>Streptophyta</taxon>
        <taxon>Embryophyta</taxon>
        <taxon>Tracheophyta</taxon>
        <taxon>Spermatophyta</taxon>
        <taxon>Magnoliopsida</taxon>
        <taxon>Liliopsida</taxon>
        <taxon>Asparagales</taxon>
        <taxon>Iridaceae</taxon>
        <taxon>Iridoideae</taxon>
        <taxon>Irideae</taxon>
        <taxon>Iris</taxon>
    </lineage>
</organism>